<feature type="domain" description="Cyclic nucleotide-binding" evidence="1">
    <location>
        <begin position="5"/>
        <end position="115"/>
    </location>
</feature>
<dbReference type="Gene3D" id="2.60.120.10">
    <property type="entry name" value="Jelly Rolls"/>
    <property type="match status" value="1"/>
</dbReference>
<name>A0A563U1B5_9SPHI</name>
<dbReference type="Proteomes" id="UP000318010">
    <property type="component" value="Unassembled WGS sequence"/>
</dbReference>
<dbReference type="CDD" id="cd00038">
    <property type="entry name" value="CAP_ED"/>
    <property type="match status" value="1"/>
</dbReference>
<dbReference type="InterPro" id="IPR018490">
    <property type="entry name" value="cNMP-bd_dom_sf"/>
</dbReference>
<protein>
    <submittedName>
        <fullName evidence="2">Crp/Fnr family transcriptional regulator</fullName>
    </submittedName>
</protein>
<dbReference type="RefSeq" id="WP_146271757.1">
    <property type="nucleotide sequence ID" value="NZ_VOEI01000004.1"/>
</dbReference>
<evidence type="ECO:0000259" key="1">
    <source>
        <dbReference type="PROSITE" id="PS50042"/>
    </source>
</evidence>
<dbReference type="OrthoDB" id="1092431at2"/>
<comment type="caution">
    <text evidence="2">The sequence shown here is derived from an EMBL/GenBank/DDBJ whole genome shotgun (WGS) entry which is preliminary data.</text>
</comment>
<dbReference type="AlphaFoldDB" id="A0A563U1B5"/>
<dbReference type="EMBL" id="VOEI01000004">
    <property type="protein sequence ID" value="TWR25353.1"/>
    <property type="molecule type" value="Genomic_DNA"/>
</dbReference>
<evidence type="ECO:0000313" key="2">
    <source>
        <dbReference type="EMBL" id="TWR25353.1"/>
    </source>
</evidence>
<dbReference type="InterPro" id="IPR014710">
    <property type="entry name" value="RmlC-like_jellyroll"/>
</dbReference>
<keyword evidence="3" id="KW-1185">Reference proteome</keyword>
<sequence length="193" mass="22343">MINVLLGHIQEKVTLTNEDKERIKTFFIHKKLRKRQYLLQEGDICKHLTFVAKGLLRTYNVDSKGTEHMSIFGWEGWWVSDFASFLSGGKAVFNIDAIEDSELFLISRSNYEALMIDVPVMDRYFRILYQNSLVTKEQRLMSSITHTAEERYLLLAESNPQIIGRLPQNLVASYLGIAPETLSRIKKKLLSEK</sequence>
<evidence type="ECO:0000313" key="3">
    <source>
        <dbReference type="Proteomes" id="UP000318010"/>
    </source>
</evidence>
<accession>A0A563U1B5</accession>
<dbReference type="InterPro" id="IPR000595">
    <property type="entry name" value="cNMP-bd_dom"/>
</dbReference>
<reference evidence="2 3" key="1">
    <citation type="submission" date="2019-07" db="EMBL/GenBank/DDBJ databases">
        <authorList>
            <person name="Kim J."/>
        </authorList>
    </citation>
    <scope>NUCLEOTIDE SEQUENCE [LARGE SCALE GENOMIC DNA]</scope>
    <source>
        <strain evidence="2 3">MJ1a</strain>
    </source>
</reference>
<dbReference type="PROSITE" id="PS50042">
    <property type="entry name" value="CNMP_BINDING_3"/>
    <property type="match status" value="1"/>
</dbReference>
<organism evidence="2 3">
    <name type="scientific">Mucilaginibacter achroorhodeus</name>
    <dbReference type="NCBI Taxonomy" id="2599294"/>
    <lineage>
        <taxon>Bacteria</taxon>
        <taxon>Pseudomonadati</taxon>
        <taxon>Bacteroidota</taxon>
        <taxon>Sphingobacteriia</taxon>
        <taxon>Sphingobacteriales</taxon>
        <taxon>Sphingobacteriaceae</taxon>
        <taxon>Mucilaginibacter</taxon>
    </lineage>
</organism>
<dbReference type="SUPFAM" id="SSF51206">
    <property type="entry name" value="cAMP-binding domain-like"/>
    <property type="match status" value="1"/>
</dbReference>
<dbReference type="Pfam" id="PF00027">
    <property type="entry name" value="cNMP_binding"/>
    <property type="match status" value="1"/>
</dbReference>
<gene>
    <name evidence="2" type="ORF">FPZ42_12160</name>
</gene>
<proteinExistence type="predicted"/>